<dbReference type="EMBL" id="BMNZ01000002">
    <property type="protein sequence ID" value="GGM87471.1"/>
    <property type="molecule type" value="Genomic_DNA"/>
</dbReference>
<feature type="transmembrane region" description="Helical" evidence="1">
    <location>
        <begin position="90"/>
        <end position="112"/>
    </location>
</feature>
<organism evidence="2 3">
    <name type="scientific">Terrabacter tumescens</name>
    <dbReference type="NCBI Taxonomy" id="60443"/>
    <lineage>
        <taxon>Bacteria</taxon>
        <taxon>Bacillati</taxon>
        <taxon>Actinomycetota</taxon>
        <taxon>Actinomycetes</taxon>
        <taxon>Micrococcales</taxon>
        <taxon>Intrasporangiaceae</taxon>
        <taxon>Terrabacter</taxon>
    </lineage>
</organism>
<feature type="transmembrane region" description="Helical" evidence="1">
    <location>
        <begin position="210"/>
        <end position="230"/>
    </location>
</feature>
<evidence type="ECO:0000313" key="3">
    <source>
        <dbReference type="Proteomes" id="UP000623461"/>
    </source>
</evidence>
<name>A0ABQ2HS12_9MICO</name>
<keyword evidence="1" id="KW-0472">Membrane</keyword>
<comment type="caution">
    <text evidence="2">The sequence shown here is derived from an EMBL/GenBank/DDBJ whole genome shotgun (WGS) entry which is preliminary data.</text>
</comment>
<accession>A0ABQ2HS12</accession>
<reference evidence="3" key="1">
    <citation type="journal article" date="2019" name="Int. J. Syst. Evol. Microbiol.">
        <title>The Global Catalogue of Microorganisms (GCM) 10K type strain sequencing project: providing services to taxonomists for standard genome sequencing and annotation.</title>
        <authorList>
            <consortium name="The Broad Institute Genomics Platform"/>
            <consortium name="The Broad Institute Genome Sequencing Center for Infectious Disease"/>
            <person name="Wu L."/>
            <person name="Ma J."/>
        </authorList>
    </citation>
    <scope>NUCLEOTIDE SEQUENCE [LARGE SCALE GENOMIC DNA]</scope>
    <source>
        <strain evidence="3">JCM 1365</strain>
    </source>
</reference>
<feature type="transmembrane region" description="Helical" evidence="1">
    <location>
        <begin position="169"/>
        <end position="190"/>
    </location>
</feature>
<evidence type="ECO:0000256" key="1">
    <source>
        <dbReference type="SAM" id="Phobius"/>
    </source>
</evidence>
<keyword evidence="1" id="KW-1133">Transmembrane helix</keyword>
<gene>
    <name evidence="2" type="ORF">GCM10009721_10480</name>
</gene>
<keyword evidence="1" id="KW-0812">Transmembrane</keyword>
<proteinExistence type="predicted"/>
<protein>
    <submittedName>
        <fullName evidence="2">Uncharacterized protein</fullName>
    </submittedName>
</protein>
<sequence>MLPFPVAGLGPGGGYADVSTLGAAVADGLVHFWQGASPEPDPSPAAPVAFWARFHAVKAALALPLLVLGIMLGRRIWSECVNARSGRRRAWFTVAGLVEAPLVLLAALLVVANVQGALAPLSSALGLLDVHPTDPAVATTLREIKDGLENPSGRTATPALTRLVEDFTAYHVVMVWLGASVTVCLVVVAARWWRRARGAAAAPSQQVRSAGAAVALLSASAFAVITAANLSTALHPAPALLGFFQGGA</sequence>
<keyword evidence="3" id="KW-1185">Reference proteome</keyword>
<evidence type="ECO:0000313" key="2">
    <source>
        <dbReference type="EMBL" id="GGM87471.1"/>
    </source>
</evidence>
<feature type="transmembrane region" description="Helical" evidence="1">
    <location>
        <begin position="50"/>
        <end position="70"/>
    </location>
</feature>
<dbReference type="Proteomes" id="UP000623461">
    <property type="component" value="Unassembled WGS sequence"/>
</dbReference>